<keyword evidence="3" id="KW-1185">Reference proteome</keyword>
<keyword evidence="1" id="KW-0812">Transmembrane</keyword>
<accession>A0A1B0B9H5</accession>
<organism evidence="2 3">
    <name type="scientific">Glossina palpalis gambiensis</name>
    <dbReference type="NCBI Taxonomy" id="67801"/>
    <lineage>
        <taxon>Eukaryota</taxon>
        <taxon>Metazoa</taxon>
        <taxon>Ecdysozoa</taxon>
        <taxon>Arthropoda</taxon>
        <taxon>Hexapoda</taxon>
        <taxon>Insecta</taxon>
        <taxon>Pterygota</taxon>
        <taxon>Neoptera</taxon>
        <taxon>Endopterygota</taxon>
        <taxon>Diptera</taxon>
        <taxon>Brachycera</taxon>
        <taxon>Muscomorpha</taxon>
        <taxon>Hippoboscoidea</taxon>
        <taxon>Glossinidae</taxon>
        <taxon>Glossina</taxon>
    </lineage>
</organism>
<dbReference type="VEuPathDB" id="VectorBase:GPPI023070"/>
<keyword evidence="1" id="KW-0472">Membrane</keyword>
<sequence length="138" mass="15605">MSYTSLLVQNLSNLKDKSCRHRLPVFLLANNLQLRCPNNSSVTVSVNKHLQLSSEDCSQNNTLDWQLLSVRSKVSSEPVLLTFIITKGLCNYHKICKITLHPPLVIEDLSTQIVQMHLLLQALMKVVVLLVIISVIMR</sequence>
<dbReference type="EMBL" id="JXJN01010376">
    <property type="status" value="NOT_ANNOTATED_CDS"/>
    <property type="molecule type" value="Genomic_DNA"/>
</dbReference>
<keyword evidence="1" id="KW-1133">Transmembrane helix</keyword>
<evidence type="ECO:0000256" key="1">
    <source>
        <dbReference type="SAM" id="Phobius"/>
    </source>
</evidence>
<protein>
    <submittedName>
        <fullName evidence="2">Uncharacterized protein</fullName>
    </submittedName>
</protein>
<reference evidence="3" key="1">
    <citation type="submission" date="2015-01" db="EMBL/GenBank/DDBJ databases">
        <authorList>
            <person name="Aksoy S."/>
            <person name="Warren W."/>
            <person name="Wilson R.K."/>
        </authorList>
    </citation>
    <scope>NUCLEOTIDE SEQUENCE [LARGE SCALE GENOMIC DNA]</scope>
    <source>
        <strain evidence="3">IAEA</strain>
    </source>
</reference>
<dbReference type="Proteomes" id="UP000092460">
    <property type="component" value="Unassembled WGS sequence"/>
</dbReference>
<dbReference type="EnsemblMetazoa" id="GPPI023070-RA">
    <property type="protein sequence ID" value="GPPI023070-PA"/>
    <property type="gene ID" value="GPPI023070"/>
</dbReference>
<dbReference type="AlphaFoldDB" id="A0A1B0B9H5"/>
<reference evidence="2" key="2">
    <citation type="submission" date="2020-05" db="UniProtKB">
        <authorList>
            <consortium name="EnsemblMetazoa"/>
        </authorList>
    </citation>
    <scope>IDENTIFICATION</scope>
    <source>
        <strain evidence="2">IAEA</strain>
    </source>
</reference>
<feature type="transmembrane region" description="Helical" evidence="1">
    <location>
        <begin position="118"/>
        <end position="137"/>
    </location>
</feature>
<proteinExistence type="predicted"/>
<name>A0A1B0B9H5_9MUSC</name>
<evidence type="ECO:0000313" key="3">
    <source>
        <dbReference type="Proteomes" id="UP000092460"/>
    </source>
</evidence>
<evidence type="ECO:0000313" key="2">
    <source>
        <dbReference type="EnsemblMetazoa" id="GPPI023070-PA"/>
    </source>
</evidence>